<comment type="caution">
    <text evidence="2">The sequence shown here is derived from an EMBL/GenBank/DDBJ whole genome shotgun (WGS) entry which is preliminary data.</text>
</comment>
<dbReference type="GeneID" id="68350647"/>
<dbReference type="RefSeq" id="XP_044726389.1">
    <property type="nucleotide sequence ID" value="XM_044859989.1"/>
</dbReference>
<name>A0A9P8NAA2_9HYPO</name>
<feature type="compositionally biased region" description="Basic and acidic residues" evidence="1">
    <location>
        <begin position="113"/>
        <end position="125"/>
    </location>
</feature>
<feature type="compositionally biased region" description="Pro residues" evidence="1">
    <location>
        <begin position="164"/>
        <end position="178"/>
    </location>
</feature>
<sequence length="213" mass="24250">MRGIIRRERQQLLDEYRKNKVQLVNGKMKRLTIKQWLDFVGKSEGFLALESSEEVYNRLLRPRDRFTIDTTRTQRTAAEKEAVDRACASARPLQSIQWPHLQREQSIEIIMSSEKKPQPEPHETSEPNEPAPDENTQEAPLDSTLYTAFFDEVDSILGSSPPSGATPPSSPPVTPTPLIPGWKRLQGSYNTSELLRHRIRIKKVHASTPRNAA</sequence>
<reference evidence="2" key="1">
    <citation type="submission" date="2021-09" db="EMBL/GenBank/DDBJ databases">
        <title>A high-quality genome of the endoparasitic fungus Hirsutella rhossiliensis with a comparison of Hirsutella genomes reveals transposable elements contributing to genome size variation.</title>
        <authorList>
            <person name="Lin R."/>
            <person name="Jiao Y."/>
            <person name="Sun X."/>
            <person name="Ling J."/>
            <person name="Xie B."/>
            <person name="Cheng X."/>
        </authorList>
    </citation>
    <scope>NUCLEOTIDE SEQUENCE</scope>
    <source>
        <strain evidence="2">HR02</strain>
    </source>
</reference>
<gene>
    <name evidence="2" type="ORF">HRG_01518</name>
</gene>
<dbReference type="Proteomes" id="UP000824596">
    <property type="component" value="Unassembled WGS sequence"/>
</dbReference>
<protein>
    <submittedName>
        <fullName evidence="2">Uncharacterized protein</fullName>
    </submittedName>
</protein>
<keyword evidence="3" id="KW-1185">Reference proteome</keyword>
<organism evidence="2 3">
    <name type="scientific">Hirsutella rhossiliensis</name>
    <dbReference type="NCBI Taxonomy" id="111463"/>
    <lineage>
        <taxon>Eukaryota</taxon>
        <taxon>Fungi</taxon>
        <taxon>Dikarya</taxon>
        <taxon>Ascomycota</taxon>
        <taxon>Pezizomycotina</taxon>
        <taxon>Sordariomycetes</taxon>
        <taxon>Hypocreomycetidae</taxon>
        <taxon>Hypocreales</taxon>
        <taxon>Ophiocordycipitaceae</taxon>
        <taxon>Hirsutella</taxon>
    </lineage>
</organism>
<dbReference type="EMBL" id="JAIZPD010000001">
    <property type="protein sequence ID" value="KAH0968876.1"/>
    <property type="molecule type" value="Genomic_DNA"/>
</dbReference>
<proteinExistence type="predicted"/>
<feature type="region of interest" description="Disordered" evidence="1">
    <location>
        <begin position="113"/>
        <end position="184"/>
    </location>
</feature>
<dbReference type="AlphaFoldDB" id="A0A9P8NAA2"/>
<evidence type="ECO:0000313" key="3">
    <source>
        <dbReference type="Proteomes" id="UP000824596"/>
    </source>
</evidence>
<accession>A0A9P8NAA2</accession>
<evidence type="ECO:0000313" key="2">
    <source>
        <dbReference type="EMBL" id="KAH0968876.1"/>
    </source>
</evidence>
<evidence type="ECO:0000256" key="1">
    <source>
        <dbReference type="SAM" id="MobiDB-lite"/>
    </source>
</evidence>